<feature type="region of interest" description="Disordered" evidence="1">
    <location>
        <begin position="333"/>
        <end position="352"/>
    </location>
</feature>
<feature type="region of interest" description="Disordered" evidence="1">
    <location>
        <begin position="390"/>
        <end position="438"/>
    </location>
</feature>
<evidence type="ECO:0000256" key="1">
    <source>
        <dbReference type="SAM" id="MobiDB-lite"/>
    </source>
</evidence>
<reference evidence="2 3" key="1">
    <citation type="submission" date="2023-02" db="EMBL/GenBank/DDBJ databases">
        <title>LHISI_Scaffold_Assembly.</title>
        <authorList>
            <person name="Stuart O.P."/>
            <person name="Cleave R."/>
            <person name="Magrath M.J.L."/>
            <person name="Mikheyev A.S."/>
        </authorList>
    </citation>
    <scope>NUCLEOTIDE SEQUENCE [LARGE SCALE GENOMIC DNA]</scope>
    <source>
        <strain evidence="2">Daus_M_001</strain>
        <tissue evidence="2">Leg muscle</tissue>
    </source>
</reference>
<organism evidence="2 3">
    <name type="scientific">Dryococelus australis</name>
    <dbReference type="NCBI Taxonomy" id="614101"/>
    <lineage>
        <taxon>Eukaryota</taxon>
        <taxon>Metazoa</taxon>
        <taxon>Ecdysozoa</taxon>
        <taxon>Arthropoda</taxon>
        <taxon>Hexapoda</taxon>
        <taxon>Insecta</taxon>
        <taxon>Pterygota</taxon>
        <taxon>Neoptera</taxon>
        <taxon>Polyneoptera</taxon>
        <taxon>Phasmatodea</taxon>
        <taxon>Verophasmatodea</taxon>
        <taxon>Anareolatae</taxon>
        <taxon>Phasmatidae</taxon>
        <taxon>Eurycanthinae</taxon>
        <taxon>Dryococelus</taxon>
    </lineage>
</organism>
<feature type="compositionally biased region" description="Polar residues" evidence="1">
    <location>
        <begin position="192"/>
        <end position="201"/>
    </location>
</feature>
<sequence>MVTTEGLEGQLRQLWQDLPQENMLQMFASMPDRIAILFPCYGEIQTNRRLVICSEPFHSGILSQRGGRKAQAVGGGCENFDWKEGSGIAGGGSLPRGQAGVVEENISSLVENVSLTHALPLHQLYVVVQNIVQVACQLGQTWYLSNHTSVTRRWDVYDIEGGSYHTVRRNKSSAGIAYRRVKREIPKKTRQPAASPSTIPTRENPGATPLGIETGSPTWEASSPTTTPLWPCEMKYMPEILAAAGHQHMRRPACERSDYASGSCNMAGGGRFLLKILQTVLRGSIEAPVQTGEEKRSYRVVRGDWATVWLGLLCCSARRSCLQRSLWRCPPPPPPPGAATSPAPAPCCDSAQPTAPAHTTTLPLHLSHLHLLLQPTIPIFVWSGEYERAGEMGDPQENPPTNSIVRHDSHTRKSGVTQPGIEPGSPCWEASRLTAQPP</sequence>
<dbReference type="EMBL" id="JARBHB010000005">
    <property type="protein sequence ID" value="KAJ8883482.1"/>
    <property type="molecule type" value="Genomic_DNA"/>
</dbReference>
<evidence type="ECO:0000313" key="2">
    <source>
        <dbReference type="EMBL" id="KAJ8883482.1"/>
    </source>
</evidence>
<evidence type="ECO:0000313" key="3">
    <source>
        <dbReference type="Proteomes" id="UP001159363"/>
    </source>
</evidence>
<keyword evidence="3" id="KW-1185">Reference proteome</keyword>
<name>A0ABQ9HGM6_9NEOP</name>
<gene>
    <name evidence="2" type="ORF">PR048_015326</name>
</gene>
<feature type="compositionally biased region" description="Polar residues" evidence="1">
    <location>
        <begin position="215"/>
        <end position="224"/>
    </location>
</feature>
<proteinExistence type="predicted"/>
<dbReference type="Proteomes" id="UP001159363">
    <property type="component" value="Chromosome 4"/>
</dbReference>
<protein>
    <submittedName>
        <fullName evidence="2">Uncharacterized protein</fullName>
    </submittedName>
</protein>
<feature type="region of interest" description="Disordered" evidence="1">
    <location>
        <begin position="187"/>
        <end position="224"/>
    </location>
</feature>
<comment type="caution">
    <text evidence="2">The sequence shown here is derived from an EMBL/GenBank/DDBJ whole genome shotgun (WGS) entry which is preliminary data.</text>
</comment>
<accession>A0ABQ9HGM6</accession>